<evidence type="ECO:0000256" key="1">
    <source>
        <dbReference type="ARBA" id="ARBA00004173"/>
    </source>
</evidence>
<keyword evidence="8" id="KW-1185">Reference proteome</keyword>
<dbReference type="Pfam" id="PF06984">
    <property type="entry name" value="MRP-L47"/>
    <property type="match status" value="1"/>
</dbReference>
<evidence type="ECO:0000256" key="2">
    <source>
        <dbReference type="ARBA" id="ARBA00009254"/>
    </source>
</evidence>
<proteinExistence type="inferred from homology"/>
<evidence type="ECO:0000313" key="7">
    <source>
        <dbReference type="EMBL" id="CAL8143628.1"/>
    </source>
</evidence>
<dbReference type="InterPro" id="IPR038340">
    <property type="entry name" value="MRP-L47_sf"/>
</dbReference>
<gene>
    <name evidence="7" type="ORF">ODALV1_LOCUS29758</name>
</gene>
<reference evidence="7 8" key="1">
    <citation type="submission" date="2024-08" db="EMBL/GenBank/DDBJ databases">
        <authorList>
            <person name="Cucini C."/>
            <person name="Frati F."/>
        </authorList>
    </citation>
    <scope>NUCLEOTIDE SEQUENCE [LARGE SCALE GENOMIC DNA]</scope>
</reference>
<comment type="similarity">
    <text evidence="2">Belongs to the universal ribosomal protein uL29 family.</text>
</comment>
<evidence type="ECO:0000256" key="4">
    <source>
        <dbReference type="ARBA" id="ARBA00023128"/>
    </source>
</evidence>
<keyword evidence="3" id="KW-0689">Ribosomal protein</keyword>
<dbReference type="PANTHER" id="PTHR21183:SF18">
    <property type="entry name" value="LARGE RIBOSOMAL SUBUNIT PROTEIN UL29M"/>
    <property type="match status" value="1"/>
</dbReference>
<keyword evidence="5" id="KW-0687">Ribonucleoprotein</keyword>
<dbReference type="InterPro" id="IPR010729">
    <property type="entry name" value="Ribosomal_uL29_mit"/>
</dbReference>
<dbReference type="Gene3D" id="6.10.330.20">
    <property type="match status" value="1"/>
</dbReference>
<dbReference type="PANTHER" id="PTHR21183">
    <property type="entry name" value="RIBOSOMAL PROTEIN L47, MITOCHONDRIAL-RELATED"/>
    <property type="match status" value="1"/>
</dbReference>
<accession>A0ABP1S4Y7</accession>
<comment type="subcellular location">
    <subcellularLocation>
        <location evidence="1">Mitochondrion</location>
    </subcellularLocation>
</comment>
<comment type="caution">
    <text evidence="7">The sequence shown here is derived from an EMBL/GenBank/DDBJ whole genome shotgun (WGS) entry which is preliminary data.</text>
</comment>
<sequence length="276" mass="33294">MLRRLLSSLELKLSHSNNMARDTRFNRRAAPFLQLLCTESTCFQHQITQRGFKTSQTNYDLMDFFDDKKNWGETSIRTGRPWKLDELRIKSNSDLHKLWFILLKERNMLLTMEAESKRECQLFPNPERVDKVEDSLKNLETVVRERNRAFSRLETGTTGERPGSEEENFLGLEEYRQHDEYSVPKSQNKPYLLAKKDEPQPTQKEKFWFITRWRRKQLYEQRRDLRRHQYEVIQLLQKFPDLDVDALKDKYPDVNVDAYIDRFWNNKVQGNRKSNH</sequence>
<keyword evidence="4" id="KW-0496">Mitochondrion</keyword>
<evidence type="ECO:0000256" key="5">
    <source>
        <dbReference type="ARBA" id="ARBA00023274"/>
    </source>
</evidence>
<dbReference type="EMBL" id="CAXLJM020000160">
    <property type="protein sequence ID" value="CAL8143628.1"/>
    <property type="molecule type" value="Genomic_DNA"/>
</dbReference>
<name>A0ABP1S4Y7_9HEXA</name>
<dbReference type="Proteomes" id="UP001642540">
    <property type="component" value="Unassembled WGS sequence"/>
</dbReference>
<evidence type="ECO:0000256" key="6">
    <source>
        <dbReference type="ARBA" id="ARBA00035289"/>
    </source>
</evidence>
<evidence type="ECO:0000313" key="8">
    <source>
        <dbReference type="Proteomes" id="UP001642540"/>
    </source>
</evidence>
<evidence type="ECO:0000256" key="3">
    <source>
        <dbReference type="ARBA" id="ARBA00022980"/>
    </source>
</evidence>
<organism evidence="7 8">
    <name type="scientific">Orchesella dallaii</name>
    <dbReference type="NCBI Taxonomy" id="48710"/>
    <lineage>
        <taxon>Eukaryota</taxon>
        <taxon>Metazoa</taxon>
        <taxon>Ecdysozoa</taxon>
        <taxon>Arthropoda</taxon>
        <taxon>Hexapoda</taxon>
        <taxon>Collembola</taxon>
        <taxon>Entomobryomorpha</taxon>
        <taxon>Entomobryoidea</taxon>
        <taxon>Orchesellidae</taxon>
        <taxon>Orchesellinae</taxon>
        <taxon>Orchesella</taxon>
    </lineage>
</organism>
<protein>
    <recommendedName>
        <fullName evidence="6">Large ribosomal subunit protein uL29m</fullName>
    </recommendedName>
</protein>